<dbReference type="InterPro" id="IPR041698">
    <property type="entry name" value="Methyltransf_25"/>
</dbReference>
<evidence type="ECO:0000313" key="6">
    <source>
        <dbReference type="Proteomes" id="UP000019364"/>
    </source>
</evidence>
<dbReference type="STRING" id="1236976.JCM16418_659"/>
<keyword evidence="1" id="KW-0489">Methyltransferase</keyword>
<dbReference type="Proteomes" id="UP000019364">
    <property type="component" value="Unassembled WGS sequence"/>
</dbReference>
<dbReference type="AlphaFoldDB" id="W7YDY1"/>
<dbReference type="GO" id="GO:0032259">
    <property type="term" value="P:methylation"/>
    <property type="evidence" value="ECO:0007669"/>
    <property type="project" value="UniProtKB-KW"/>
</dbReference>
<evidence type="ECO:0000259" key="4">
    <source>
        <dbReference type="Pfam" id="PF13649"/>
    </source>
</evidence>
<comment type="caution">
    <text evidence="5">The sequence shown here is derived from an EMBL/GenBank/DDBJ whole genome shotgun (WGS) entry which is preliminary data.</text>
</comment>
<dbReference type="InterPro" id="IPR029063">
    <property type="entry name" value="SAM-dependent_MTases_sf"/>
</dbReference>
<keyword evidence="2" id="KW-0808">Transferase</keyword>
<accession>W7YDY1</accession>
<dbReference type="EMBL" id="BAVZ01000001">
    <property type="protein sequence ID" value="GAF06687.1"/>
    <property type="molecule type" value="Genomic_DNA"/>
</dbReference>
<dbReference type="PANTHER" id="PTHR43464:SF19">
    <property type="entry name" value="UBIQUINONE BIOSYNTHESIS O-METHYLTRANSFERASE, MITOCHONDRIAL"/>
    <property type="match status" value="1"/>
</dbReference>
<dbReference type="CDD" id="cd02440">
    <property type="entry name" value="AdoMet_MTases"/>
    <property type="match status" value="1"/>
</dbReference>
<dbReference type="SUPFAM" id="SSF53335">
    <property type="entry name" value="S-adenosyl-L-methionine-dependent methyltransferases"/>
    <property type="match status" value="1"/>
</dbReference>
<gene>
    <name evidence="5" type="ORF">JCM16418_659</name>
</gene>
<dbReference type="OrthoDB" id="9804312at2"/>
<evidence type="ECO:0000256" key="2">
    <source>
        <dbReference type="ARBA" id="ARBA00022679"/>
    </source>
</evidence>
<protein>
    <recommendedName>
        <fullName evidence="4">Methyltransferase domain-containing protein</fullName>
    </recommendedName>
</protein>
<name>W7YDY1_9BACL</name>
<dbReference type="GO" id="GO:0008168">
    <property type="term" value="F:methyltransferase activity"/>
    <property type="evidence" value="ECO:0007669"/>
    <property type="project" value="UniProtKB-KW"/>
</dbReference>
<dbReference type="Pfam" id="PF13649">
    <property type="entry name" value="Methyltransf_25"/>
    <property type="match status" value="1"/>
</dbReference>
<evidence type="ECO:0000313" key="5">
    <source>
        <dbReference type="EMBL" id="GAF06687.1"/>
    </source>
</evidence>
<keyword evidence="3" id="KW-0949">S-adenosyl-L-methionine</keyword>
<evidence type="ECO:0000256" key="1">
    <source>
        <dbReference type="ARBA" id="ARBA00022603"/>
    </source>
</evidence>
<reference evidence="5 6" key="1">
    <citation type="journal article" date="2014" name="Genome Announc.">
        <title>Draft Genome Sequence of Paenibacillus pini JCM 16418T, Isolated from the Rhizosphere of Pine Tree.</title>
        <authorList>
            <person name="Yuki M."/>
            <person name="Oshima K."/>
            <person name="Suda W."/>
            <person name="Oshida Y."/>
            <person name="Kitamura K."/>
            <person name="Iida Y."/>
            <person name="Hattori M."/>
            <person name="Ohkuma M."/>
        </authorList>
    </citation>
    <scope>NUCLEOTIDE SEQUENCE [LARGE SCALE GENOMIC DNA]</scope>
    <source>
        <strain evidence="5 6">JCM 16418</strain>
    </source>
</reference>
<dbReference type="Gene3D" id="3.40.50.150">
    <property type="entry name" value="Vaccinia Virus protein VP39"/>
    <property type="match status" value="1"/>
</dbReference>
<dbReference type="PANTHER" id="PTHR43464">
    <property type="entry name" value="METHYLTRANSFERASE"/>
    <property type="match status" value="1"/>
</dbReference>
<proteinExistence type="predicted"/>
<feature type="domain" description="Methyltransferase" evidence="4">
    <location>
        <begin position="57"/>
        <end position="158"/>
    </location>
</feature>
<dbReference type="RefSeq" id="WP_036645915.1">
    <property type="nucleotide sequence ID" value="NZ_BAVZ01000001.1"/>
</dbReference>
<keyword evidence="6" id="KW-1185">Reference proteome</keyword>
<dbReference type="eggNOG" id="COG0500">
    <property type="taxonomic scope" value="Bacteria"/>
</dbReference>
<evidence type="ECO:0000256" key="3">
    <source>
        <dbReference type="ARBA" id="ARBA00022691"/>
    </source>
</evidence>
<organism evidence="5 6">
    <name type="scientific">Paenibacillus pini JCM 16418</name>
    <dbReference type="NCBI Taxonomy" id="1236976"/>
    <lineage>
        <taxon>Bacteria</taxon>
        <taxon>Bacillati</taxon>
        <taxon>Bacillota</taxon>
        <taxon>Bacilli</taxon>
        <taxon>Bacillales</taxon>
        <taxon>Paenibacillaceae</taxon>
        <taxon>Paenibacillus</taxon>
    </lineage>
</organism>
<sequence>MDQNEQFEAARQSEADYHQQFYEDNEIFEEGTWMAEPGPVVMEMLERLLLHKDELQVLDLGCGVGRNTIPVAERLKGTLSRVKGVDLLDDAVEMLRNNAKEFGVEHLVEAEAADVENYPIPEDAYDFIIACSCLEHTSSKEAVEQELDTMKAGTKMGGIHCITMSTDVEEFDRDTGDSTPGLIELNQKSEEALAMLDRKYEDWKVLIKNTDAQSIEEVKDERNIDFRCNLITYVAQKIQ</sequence>